<dbReference type="AlphaFoldDB" id="A0A2W2G1W2"/>
<evidence type="ECO:0000313" key="8">
    <source>
        <dbReference type="Proteomes" id="UP000248924"/>
    </source>
</evidence>
<evidence type="ECO:0000256" key="5">
    <source>
        <dbReference type="SAM" id="Phobius"/>
    </source>
</evidence>
<feature type="transmembrane region" description="Helical" evidence="5">
    <location>
        <begin position="70"/>
        <end position="93"/>
    </location>
</feature>
<dbReference type="OrthoDB" id="3430313at2"/>
<feature type="transmembrane region" description="Helical" evidence="5">
    <location>
        <begin position="137"/>
        <end position="156"/>
    </location>
</feature>
<protein>
    <recommendedName>
        <fullName evidence="6">Methylamine utilisation protein MauE domain-containing protein</fullName>
    </recommendedName>
</protein>
<proteinExistence type="predicted"/>
<evidence type="ECO:0000256" key="1">
    <source>
        <dbReference type="ARBA" id="ARBA00004141"/>
    </source>
</evidence>
<comment type="caution">
    <text evidence="7">The sequence shown here is derived from an EMBL/GenBank/DDBJ whole genome shotgun (WGS) entry which is preliminary data.</text>
</comment>
<feature type="transmembrane region" description="Helical" evidence="5">
    <location>
        <begin position="44"/>
        <end position="64"/>
    </location>
</feature>
<comment type="subcellular location">
    <subcellularLocation>
        <location evidence="1">Membrane</location>
        <topology evidence="1">Multi-pass membrane protein</topology>
    </subcellularLocation>
</comment>
<dbReference type="EMBL" id="POTY01000036">
    <property type="protein sequence ID" value="PZG20874.1"/>
    <property type="molecule type" value="Genomic_DNA"/>
</dbReference>
<dbReference type="GO" id="GO:0016020">
    <property type="term" value="C:membrane"/>
    <property type="evidence" value="ECO:0007669"/>
    <property type="project" value="UniProtKB-SubCell"/>
</dbReference>
<dbReference type="GO" id="GO:0030416">
    <property type="term" value="P:methylamine metabolic process"/>
    <property type="evidence" value="ECO:0007669"/>
    <property type="project" value="InterPro"/>
</dbReference>
<sequence length="168" mass="16904">MVDDAAGWVRYGLAITLLVAAGAKAKDLGPFIGSLRTYGVGGRAATVAASMIIVVEVAASAVSFGATSDVVAGIACAVLGLLFTAAQTYLLATGRRVSCLCFGAQSADHVSGHTWARAVAVLLGGLFVAFAGSPARATDALTVAGGVLLFGAVAIADRSLRTRRHQLV</sequence>
<evidence type="ECO:0000256" key="4">
    <source>
        <dbReference type="ARBA" id="ARBA00023136"/>
    </source>
</evidence>
<dbReference type="Pfam" id="PF07291">
    <property type="entry name" value="MauE"/>
    <property type="match status" value="1"/>
</dbReference>
<evidence type="ECO:0000256" key="2">
    <source>
        <dbReference type="ARBA" id="ARBA00022692"/>
    </source>
</evidence>
<keyword evidence="4 5" id="KW-0472">Membrane</keyword>
<dbReference type="InterPro" id="IPR009908">
    <property type="entry name" value="Methylamine_util_MauE"/>
</dbReference>
<gene>
    <name evidence="7" type="ORF">C1I95_08545</name>
</gene>
<keyword evidence="8" id="KW-1185">Reference proteome</keyword>
<dbReference type="Proteomes" id="UP000248924">
    <property type="component" value="Unassembled WGS sequence"/>
</dbReference>
<keyword evidence="3 5" id="KW-1133">Transmembrane helix</keyword>
<feature type="transmembrane region" description="Helical" evidence="5">
    <location>
        <begin position="114"/>
        <end position="131"/>
    </location>
</feature>
<evidence type="ECO:0000259" key="6">
    <source>
        <dbReference type="Pfam" id="PF07291"/>
    </source>
</evidence>
<evidence type="ECO:0000256" key="3">
    <source>
        <dbReference type="ARBA" id="ARBA00022989"/>
    </source>
</evidence>
<feature type="domain" description="Methylamine utilisation protein MauE" evidence="6">
    <location>
        <begin position="7"/>
        <end position="128"/>
    </location>
</feature>
<reference evidence="7 8" key="1">
    <citation type="submission" date="2018-01" db="EMBL/GenBank/DDBJ databases">
        <title>Draft genome sequence of Jishengella sp. NA12.</title>
        <authorList>
            <person name="Sahin N."/>
            <person name="Ay H."/>
            <person name="Saygin H."/>
        </authorList>
    </citation>
    <scope>NUCLEOTIDE SEQUENCE [LARGE SCALE GENOMIC DNA]</scope>
    <source>
        <strain evidence="7 8">NA12</strain>
    </source>
</reference>
<organism evidence="7 8">
    <name type="scientific">Micromonospora craterilacus</name>
    <dbReference type="NCBI Taxonomy" id="1655439"/>
    <lineage>
        <taxon>Bacteria</taxon>
        <taxon>Bacillati</taxon>
        <taxon>Actinomycetota</taxon>
        <taxon>Actinomycetes</taxon>
        <taxon>Micromonosporales</taxon>
        <taxon>Micromonosporaceae</taxon>
        <taxon>Micromonospora</taxon>
    </lineage>
</organism>
<evidence type="ECO:0000313" key="7">
    <source>
        <dbReference type="EMBL" id="PZG20874.1"/>
    </source>
</evidence>
<accession>A0A2W2G1W2</accession>
<name>A0A2W2G1W2_9ACTN</name>
<keyword evidence="2 5" id="KW-0812">Transmembrane</keyword>
<dbReference type="RefSeq" id="WP_111213248.1">
    <property type="nucleotide sequence ID" value="NZ_POTY01000036.1"/>
</dbReference>
<feature type="transmembrane region" description="Helical" evidence="5">
    <location>
        <begin position="6"/>
        <end position="23"/>
    </location>
</feature>